<gene>
    <name evidence="2" type="ORF">QE152_g10302</name>
</gene>
<evidence type="ECO:0000313" key="2">
    <source>
        <dbReference type="EMBL" id="KAK9737942.1"/>
    </source>
</evidence>
<feature type="region of interest" description="Disordered" evidence="1">
    <location>
        <begin position="1"/>
        <end position="21"/>
    </location>
</feature>
<dbReference type="Proteomes" id="UP001458880">
    <property type="component" value="Unassembled WGS sequence"/>
</dbReference>
<feature type="region of interest" description="Disordered" evidence="1">
    <location>
        <begin position="76"/>
        <end position="99"/>
    </location>
</feature>
<comment type="caution">
    <text evidence="2">The sequence shown here is derived from an EMBL/GenBank/DDBJ whole genome shotgun (WGS) entry which is preliminary data.</text>
</comment>
<dbReference type="EMBL" id="JASPKY010000093">
    <property type="protein sequence ID" value="KAK9737942.1"/>
    <property type="molecule type" value="Genomic_DNA"/>
</dbReference>
<feature type="compositionally biased region" description="Polar residues" evidence="1">
    <location>
        <begin position="277"/>
        <end position="300"/>
    </location>
</feature>
<organism evidence="2 3">
    <name type="scientific">Popillia japonica</name>
    <name type="common">Japanese beetle</name>
    <dbReference type="NCBI Taxonomy" id="7064"/>
    <lineage>
        <taxon>Eukaryota</taxon>
        <taxon>Metazoa</taxon>
        <taxon>Ecdysozoa</taxon>
        <taxon>Arthropoda</taxon>
        <taxon>Hexapoda</taxon>
        <taxon>Insecta</taxon>
        <taxon>Pterygota</taxon>
        <taxon>Neoptera</taxon>
        <taxon>Endopterygota</taxon>
        <taxon>Coleoptera</taxon>
        <taxon>Polyphaga</taxon>
        <taxon>Scarabaeiformia</taxon>
        <taxon>Scarabaeidae</taxon>
        <taxon>Rutelinae</taxon>
        <taxon>Popillia</taxon>
    </lineage>
</organism>
<feature type="compositionally biased region" description="Polar residues" evidence="1">
    <location>
        <begin position="77"/>
        <end position="87"/>
    </location>
</feature>
<keyword evidence="3" id="KW-1185">Reference proteome</keyword>
<dbReference type="AlphaFoldDB" id="A0AAW1LW14"/>
<feature type="region of interest" description="Disordered" evidence="1">
    <location>
        <begin position="244"/>
        <end position="308"/>
    </location>
</feature>
<evidence type="ECO:0000256" key="1">
    <source>
        <dbReference type="SAM" id="MobiDB-lite"/>
    </source>
</evidence>
<accession>A0AAW1LW14</accession>
<evidence type="ECO:0000313" key="3">
    <source>
        <dbReference type="Proteomes" id="UP001458880"/>
    </source>
</evidence>
<reference evidence="2 3" key="1">
    <citation type="journal article" date="2024" name="BMC Genomics">
        <title>De novo assembly and annotation of Popillia japonica's genome with initial clues to its potential as an invasive pest.</title>
        <authorList>
            <person name="Cucini C."/>
            <person name="Boschi S."/>
            <person name="Funari R."/>
            <person name="Cardaioli E."/>
            <person name="Iannotti N."/>
            <person name="Marturano G."/>
            <person name="Paoli F."/>
            <person name="Bruttini M."/>
            <person name="Carapelli A."/>
            <person name="Frati F."/>
            <person name="Nardi F."/>
        </authorList>
    </citation>
    <scope>NUCLEOTIDE SEQUENCE [LARGE SCALE GENOMIC DNA]</scope>
    <source>
        <strain evidence="2">DMR45628</strain>
    </source>
</reference>
<sequence length="369" mass="40321">MPATSDTANQNYPASESVDLRSPSLKCIEEINLSLDAIAARISGSKGKSVDLRSPSLKCIEEINLSLDAIAARISGSKGTEQTNPASETADPSIPHSESFGQTYLTSKTFAPIYRSSGNIKPLAENVLPASETVDPKNLNLKRVSEEADQKVSDLQDATQKISDSENAPDTATKEINFDDISLDNEEFRIRKTLPILLRKKSTSMTYLWITKRPHQSKNLNEQNENADTNQSKQEIKSKNLDAINKVETENTSAPPVVPQRAKRDPNISMIPRLTKLNVSENKSGSSRHLTSPSQPTRAASASAGFSRKLDSSFAPVAPIRQKSTNTMAPNVKVNQEIPFEPPSETLFVLSNCISIADPKSLMSEILML</sequence>
<name>A0AAW1LW14_POPJA</name>
<protein>
    <submittedName>
        <fullName evidence="2">Uncharacterized protein</fullName>
    </submittedName>
</protein>
<proteinExistence type="predicted"/>
<feature type="compositionally biased region" description="Polar residues" evidence="1">
    <location>
        <begin position="1"/>
        <end position="14"/>
    </location>
</feature>